<comment type="caution">
    <text evidence="11">The sequence shown here is derived from an EMBL/GenBank/DDBJ whole genome shotgun (WGS) entry which is preliminary data.</text>
</comment>
<dbReference type="GO" id="GO:0005524">
    <property type="term" value="F:ATP binding"/>
    <property type="evidence" value="ECO:0007669"/>
    <property type="project" value="UniProtKB-KW"/>
</dbReference>
<evidence type="ECO:0000256" key="9">
    <source>
        <dbReference type="SAM" id="MobiDB-lite"/>
    </source>
</evidence>
<feature type="region of interest" description="Disordered" evidence="9">
    <location>
        <begin position="1"/>
        <end position="31"/>
    </location>
</feature>
<dbReference type="InterPro" id="IPR011009">
    <property type="entry name" value="Kinase-like_dom_sf"/>
</dbReference>
<keyword evidence="2" id="KW-0723">Serine/threonine-protein kinase</keyword>
<evidence type="ECO:0000256" key="3">
    <source>
        <dbReference type="ARBA" id="ARBA00022679"/>
    </source>
</evidence>
<name>A0AAN7K1J9_9MYRT</name>
<keyword evidence="3" id="KW-0808">Transferase</keyword>
<accession>A0AAN7K1J9</accession>
<evidence type="ECO:0000256" key="1">
    <source>
        <dbReference type="ARBA" id="ARBA00012513"/>
    </source>
</evidence>
<keyword evidence="5" id="KW-0418">Kinase</keyword>
<keyword evidence="6" id="KW-0067">ATP-binding</keyword>
<evidence type="ECO:0000259" key="10">
    <source>
        <dbReference type="Pfam" id="PF01163"/>
    </source>
</evidence>
<feature type="compositionally biased region" description="Basic and acidic residues" evidence="9">
    <location>
        <begin position="1"/>
        <end position="14"/>
    </location>
</feature>
<organism evidence="11 12">
    <name type="scientific">Trapa incisa</name>
    <dbReference type="NCBI Taxonomy" id="236973"/>
    <lineage>
        <taxon>Eukaryota</taxon>
        <taxon>Viridiplantae</taxon>
        <taxon>Streptophyta</taxon>
        <taxon>Embryophyta</taxon>
        <taxon>Tracheophyta</taxon>
        <taxon>Spermatophyta</taxon>
        <taxon>Magnoliopsida</taxon>
        <taxon>eudicotyledons</taxon>
        <taxon>Gunneridae</taxon>
        <taxon>Pentapetalae</taxon>
        <taxon>rosids</taxon>
        <taxon>malvids</taxon>
        <taxon>Myrtales</taxon>
        <taxon>Lythraceae</taxon>
        <taxon>Trapa</taxon>
    </lineage>
</organism>
<dbReference type="Pfam" id="PF01163">
    <property type="entry name" value="RIO1"/>
    <property type="match status" value="1"/>
</dbReference>
<evidence type="ECO:0000256" key="6">
    <source>
        <dbReference type="ARBA" id="ARBA00022840"/>
    </source>
</evidence>
<protein>
    <recommendedName>
        <fullName evidence="1">non-specific serine/threonine protein kinase</fullName>
        <ecNumber evidence="1">2.7.11.1</ecNumber>
    </recommendedName>
</protein>
<sequence>MVESEEKLRAACEGREEDDDDEDEESSWDSDSEIGAALVWLDLNDSSEALAGAFIPSARRPIAHGGLQSRPNTSTLQPLSNGNQKFTNHISASPLEANVYHATRSDGQELAVKIYKTSVLIFKLKSAGIRCPSPIQLRLHVLVMEFIGKAGWAAHGLKDSDLSLDKLFEGYLEFVPSIFIRTRLSPYGVSYQ</sequence>
<evidence type="ECO:0000313" key="12">
    <source>
        <dbReference type="Proteomes" id="UP001345219"/>
    </source>
</evidence>
<feature type="compositionally biased region" description="Acidic residues" evidence="9">
    <location>
        <begin position="15"/>
        <end position="31"/>
    </location>
</feature>
<dbReference type="InterPro" id="IPR051272">
    <property type="entry name" value="RIO-type_Ser/Thr_kinase"/>
</dbReference>
<comment type="catalytic activity">
    <reaction evidence="7">
        <text>L-threonyl-[protein] + ATP = O-phospho-L-threonyl-[protein] + ADP + H(+)</text>
        <dbReference type="Rhea" id="RHEA:46608"/>
        <dbReference type="Rhea" id="RHEA-COMP:11060"/>
        <dbReference type="Rhea" id="RHEA-COMP:11605"/>
        <dbReference type="ChEBI" id="CHEBI:15378"/>
        <dbReference type="ChEBI" id="CHEBI:30013"/>
        <dbReference type="ChEBI" id="CHEBI:30616"/>
        <dbReference type="ChEBI" id="CHEBI:61977"/>
        <dbReference type="ChEBI" id="CHEBI:456216"/>
        <dbReference type="EC" id="2.7.11.1"/>
    </reaction>
</comment>
<evidence type="ECO:0000256" key="5">
    <source>
        <dbReference type="ARBA" id="ARBA00022777"/>
    </source>
</evidence>
<dbReference type="EC" id="2.7.11.1" evidence="1"/>
<dbReference type="PANTHER" id="PTHR45723">
    <property type="entry name" value="SERINE/THREONINE-PROTEIN KINASE RIO1"/>
    <property type="match status" value="1"/>
</dbReference>
<keyword evidence="12" id="KW-1185">Reference proteome</keyword>
<dbReference type="GO" id="GO:0004674">
    <property type="term" value="F:protein serine/threonine kinase activity"/>
    <property type="evidence" value="ECO:0007669"/>
    <property type="project" value="UniProtKB-KW"/>
</dbReference>
<proteinExistence type="predicted"/>
<evidence type="ECO:0000313" key="11">
    <source>
        <dbReference type="EMBL" id="KAK4759733.1"/>
    </source>
</evidence>
<evidence type="ECO:0000256" key="2">
    <source>
        <dbReference type="ARBA" id="ARBA00022527"/>
    </source>
</evidence>
<keyword evidence="4" id="KW-0547">Nucleotide-binding</keyword>
<evidence type="ECO:0000256" key="7">
    <source>
        <dbReference type="ARBA" id="ARBA00047899"/>
    </source>
</evidence>
<comment type="catalytic activity">
    <reaction evidence="8">
        <text>L-seryl-[protein] + ATP = O-phospho-L-seryl-[protein] + ADP + H(+)</text>
        <dbReference type="Rhea" id="RHEA:17989"/>
        <dbReference type="Rhea" id="RHEA-COMP:9863"/>
        <dbReference type="Rhea" id="RHEA-COMP:11604"/>
        <dbReference type="ChEBI" id="CHEBI:15378"/>
        <dbReference type="ChEBI" id="CHEBI:29999"/>
        <dbReference type="ChEBI" id="CHEBI:30616"/>
        <dbReference type="ChEBI" id="CHEBI:83421"/>
        <dbReference type="ChEBI" id="CHEBI:456216"/>
        <dbReference type="EC" id="2.7.11.1"/>
    </reaction>
</comment>
<reference evidence="11 12" key="1">
    <citation type="journal article" date="2023" name="Hortic Res">
        <title>Pangenome of water caltrop reveals structural variations and asymmetric subgenome divergence after allopolyploidization.</title>
        <authorList>
            <person name="Zhang X."/>
            <person name="Chen Y."/>
            <person name="Wang L."/>
            <person name="Yuan Y."/>
            <person name="Fang M."/>
            <person name="Shi L."/>
            <person name="Lu R."/>
            <person name="Comes H.P."/>
            <person name="Ma Y."/>
            <person name="Chen Y."/>
            <person name="Huang G."/>
            <person name="Zhou Y."/>
            <person name="Zheng Z."/>
            <person name="Qiu Y."/>
        </authorList>
    </citation>
    <scope>NUCLEOTIDE SEQUENCE [LARGE SCALE GENOMIC DNA]</scope>
    <source>
        <tissue evidence="11">Roots</tissue>
    </source>
</reference>
<gene>
    <name evidence="11" type="ORF">SAY87_022864</name>
</gene>
<dbReference type="Gene3D" id="3.30.200.20">
    <property type="entry name" value="Phosphorylase Kinase, domain 1"/>
    <property type="match status" value="2"/>
</dbReference>
<dbReference type="SUPFAM" id="SSF56112">
    <property type="entry name" value="Protein kinase-like (PK-like)"/>
    <property type="match status" value="1"/>
</dbReference>
<dbReference type="EMBL" id="JAXIOK010000011">
    <property type="protein sequence ID" value="KAK4759733.1"/>
    <property type="molecule type" value="Genomic_DNA"/>
</dbReference>
<evidence type="ECO:0000256" key="4">
    <source>
        <dbReference type="ARBA" id="ARBA00022741"/>
    </source>
</evidence>
<evidence type="ECO:0000256" key="8">
    <source>
        <dbReference type="ARBA" id="ARBA00048679"/>
    </source>
</evidence>
<dbReference type="InterPro" id="IPR018934">
    <property type="entry name" value="RIO_dom"/>
</dbReference>
<dbReference type="Proteomes" id="UP001345219">
    <property type="component" value="Chromosome 17"/>
</dbReference>
<feature type="domain" description="RIO-type" evidence="10">
    <location>
        <begin position="122"/>
        <end position="172"/>
    </location>
</feature>
<dbReference type="AlphaFoldDB" id="A0AAN7K1J9"/>